<protein>
    <submittedName>
        <fullName evidence="2">Uncharacterized protein</fullName>
    </submittedName>
</protein>
<sequence length="74" mass="8605">MNNVQPRTRRLTTSQRTKQNINTPKPPTSDQDHRRESQIRRECSAARQNWLKRTIGSECVRGSSRLQLGTMALR</sequence>
<comment type="caution">
    <text evidence="2">The sequence shown here is derived from an EMBL/GenBank/DDBJ whole genome shotgun (WGS) entry which is preliminary data.</text>
</comment>
<keyword evidence="3" id="KW-1185">Reference proteome</keyword>
<evidence type="ECO:0000256" key="1">
    <source>
        <dbReference type="SAM" id="MobiDB-lite"/>
    </source>
</evidence>
<reference evidence="2 3" key="1">
    <citation type="submission" date="2019-03" db="EMBL/GenBank/DDBJ databases">
        <title>First draft genome of Liparis tanakae, snailfish: a comprehensive survey of snailfish specific genes.</title>
        <authorList>
            <person name="Kim W."/>
            <person name="Song I."/>
            <person name="Jeong J.-H."/>
            <person name="Kim D."/>
            <person name="Kim S."/>
            <person name="Ryu S."/>
            <person name="Song J.Y."/>
            <person name="Lee S.K."/>
        </authorList>
    </citation>
    <scope>NUCLEOTIDE SEQUENCE [LARGE SCALE GENOMIC DNA]</scope>
    <source>
        <tissue evidence="2">Muscle</tissue>
    </source>
</reference>
<evidence type="ECO:0000313" key="2">
    <source>
        <dbReference type="EMBL" id="TNN40291.1"/>
    </source>
</evidence>
<organism evidence="2 3">
    <name type="scientific">Liparis tanakae</name>
    <name type="common">Tanaka's snailfish</name>
    <dbReference type="NCBI Taxonomy" id="230148"/>
    <lineage>
        <taxon>Eukaryota</taxon>
        <taxon>Metazoa</taxon>
        <taxon>Chordata</taxon>
        <taxon>Craniata</taxon>
        <taxon>Vertebrata</taxon>
        <taxon>Euteleostomi</taxon>
        <taxon>Actinopterygii</taxon>
        <taxon>Neopterygii</taxon>
        <taxon>Teleostei</taxon>
        <taxon>Neoteleostei</taxon>
        <taxon>Acanthomorphata</taxon>
        <taxon>Eupercaria</taxon>
        <taxon>Perciformes</taxon>
        <taxon>Cottioidei</taxon>
        <taxon>Cottales</taxon>
        <taxon>Liparidae</taxon>
        <taxon>Liparis</taxon>
    </lineage>
</organism>
<feature type="compositionally biased region" description="Basic and acidic residues" evidence="1">
    <location>
        <begin position="30"/>
        <end position="39"/>
    </location>
</feature>
<gene>
    <name evidence="2" type="ORF">EYF80_049538</name>
</gene>
<dbReference type="EMBL" id="SRLO01001202">
    <property type="protein sequence ID" value="TNN40291.1"/>
    <property type="molecule type" value="Genomic_DNA"/>
</dbReference>
<accession>A0A4Z2FHA3</accession>
<dbReference type="Proteomes" id="UP000314294">
    <property type="component" value="Unassembled WGS sequence"/>
</dbReference>
<evidence type="ECO:0000313" key="3">
    <source>
        <dbReference type="Proteomes" id="UP000314294"/>
    </source>
</evidence>
<feature type="region of interest" description="Disordered" evidence="1">
    <location>
        <begin position="1"/>
        <end position="39"/>
    </location>
</feature>
<dbReference type="AlphaFoldDB" id="A0A4Z2FHA3"/>
<name>A0A4Z2FHA3_9TELE</name>
<feature type="compositionally biased region" description="Polar residues" evidence="1">
    <location>
        <begin position="1"/>
        <end position="23"/>
    </location>
</feature>
<proteinExistence type="predicted"/>